<accession>A0A5A9GAF8</accession>
<keyword evidence="3 4" id="KW-0472">Membrane</keyword>
<evidence type="ECO:0000313" key="5">
    <source>
        <dbReference type="EMBL" id="KAA0590249.1"/>
    </source>
</evidence>
<dbReference type="Gene3D" id="1.20.1250.20">
    <property type="entry name" value="MFS general substrate transporter like domains"/>
    <property type="match status" value="1"/>
</dbReference>
<name>A0A5A9GAF8_AZOLI</name>
<keyword evidence="6" id="KW-1185">Reference proteome</keyword>
<protein>
    <submittedName>
        <fullName evidence="5">MFS transporter</fullName>
    </submittedName>
</protein>
<feature type="transmembrane region" description="Helical" evidence="4">
    <location>
        <begin position="37"/>
        <end position="57"/>
    </location>
</feature>
<feature type="transmembrane region" description="Helical" evidence="4">
    <location>
        <begin position="267"/>
        <end position="286"/>
    </location>
</feature>
<keyword evidence="2 4" id="KW-1133">Transmembrane helix</keyword>
<dbReference type="RefSeq" id="WP_149235033.1">
    <property type="nucleotide sequence ID" value="NZ_JALJXJ010000023.1"/>
</dbReference>
<feature type="transmembrane region" description="Helical" evidence="4">
    <location>
        <begin position="292"/>
        <end position="318"/>
    </location>
</feature>
<feature type="transmembrane region" description="Helical" evidence="4">
    <location>
        <begin position="153"/>
        <end position="174"/>
    </location>
</feature>
<dbReference type="GO" id="GO:0022857">
    <property type="term" value="F:transmembrane transporter activity"/>
    <property type="evidence" value="ECO:0007669"/>
    <property type="project" value="InterPro"/>
</dbReference>
<dbReference type="AlphaFoldDB" id="A0A5A9GAF8"/>
<dbReference type="InterPro" id="IPR036259">
    <property type="entry name" value="MFS_trans_sf"/>
</dbReference>
<feature type="transmembrane region" description="Helical" evidence="4">
    <location>
        <begin position="69"/>
        <end position="87"/>
    </location>
</feature>
<comment type="caution">
    <text evidence="5">The sequence shown here is derived from an EMBL/GenBank/DDBJ whole genome shotgun (WGS) entry which is preliminary data.</text>
</comment>
<evidence type="ECO:0000256" key="4">
    <source>
        <dbReference type="SAM" id="Phobius"/>
    </source>
</evidence>
<keyword evidence="1 4" id="KW-0812">Transmembrane</keyword>
<evidence type="ECO:0000256" key="3">
    <source>
        <dbReference type="ARBA" id="ARBA00023136"/>
    </source>
</evidence>
<feature type="transmembrane region" description="Helical" evidence="4">
    <location>
        <begin position="356"/>
        <end position="374"/>
    </location>
</feature>
<dbReference type="Pfam" id="PF07690">
    <property type="entry name" value="MFS_1"/>
    <property type="match status" value="1"/>
</dbReference>
<reference evidence="5 6" key="1">
    <citation type="submission" date="2019-08" db="EMBL/GenBank/DDBJ databases">
        <authorList>
            <person name="Grouzdev D."/>
            <person name="Tikhonova E."/>
            <person name="Kravchenko I."/>
        </authorList>
    </citation>
    <scope>NUCLEOTIDE SEQUENCE [LARGE SCALE GENOMIC DNA]</scope>
    <source>
        <strain evidence="5 6">59b</strain>
    </source>
</reference>
<evidence type="ECO:0000256" key="1">
    <source>
        <dbReference type="ARBA" id="ARBA00022692"/>
    </source>
</evidence>
<organism evidence="5 6">
    <name type="scientific">Azospirillum lipoferum</name>
    <dbReference type="NCBI Taxonomy" id="193"/>
    <lineage>
        <taxon>Bacteria</taxon>
        <taxon>Pseudomonadati</taxon>
        <taxon>Pseudomonadota</taxon>
        <taxon>Alphaproteobacteria</taxon>
        <taxon>Rhodospirillales</taxon>
        <taxon>Azospirillaceae</taxon>
        <taxon>Azospirillum</taxon>
    </lineage>
</organism>
<evidence type="ECO:0000256" key="2">
    <source>
        <dbReference type="ARBA" id="ARBA00022989"/>
    </source>
</evidence>
<feature type="transmembrane region" description="Helical" evidence="4">
    <location>
        <begin position="240"/>
        <end position="260"/>
    </location>
</feature>
<gene>
    <name evidence="5" type="ORF">FZ942_31685</name>
</gene>
<sequence>MSGSLALIICNVGGMVDLVALPLWVGSLMQSRNLDAQQAGMLVTAYILGVFGGSLMVSPRLGTINNRMTATVGFLLGAASFFGLMAVDGLAAMAALHLAAGIGAGWGLSMTHGAMARSLNPHRFFGLGNLGTALFAILFFATVPAALETQGVKALFLVLGGLQTVAAAAAALAFPRHRAGPATSGQSGGAGGKVTAPVAPLSVRMLVFLGVACLATTQAMIFGFIERIGVAHGFGGDRIGLVLLVSGFVNLTAPLVAAVLERRLSHLAVSICAVPLHAACGAAAVLMPDFLPYAVCAIAFVWLVIFGHIFIFALIATLDPSGRTAASTPAMLMVGAAIGPILGGTLANGFGYDSLALAGCVLGALGGACLALIARLRPIPREDA</sequence>
<dbReference type="EMBL" id="VTTN01000023">
    <property type="protein sequence ID" value="KAA0590249.1"/>
    <property type="molecule type" value="Genomic_DNA"/>
</dbReference>
<dbReference type="CDD" id="cd06174">
    <property type="entry name" value="MFS"/>
    <property type="match status" value="1"/>
</dbReference>
<feature type="transmembrane region" description="Helical" evidence="4">
    <location>
        <begin position="124"/>
        <end position="147"/>
    </location>
</feature>
<proteinExistence type="predicted"/>
<feature type="transmembrane region" description="Helical" evidence="4">
    <location>
        <begin position="206"/>
        <end position="225"/>
    </location>
</feature>
<feature type="transmembrane region" description="Helical" evidence="4">
    <location>
        <begin position="330"/>
        <end position="350"/>
    </location>
</feature>
<evidence type="ECO:0000313" key="6">
    <source>
        <dbReference type="Proteomes" id="UP000324927"/>
    </source>
</evidence>
<dbReference type="Proteomes" id="UP000324927">
    <property type="component" value="Unassembled WGS sequence"/>
</dbReference>
<dbReference type="OrthoDB" id="8229750at2"/>
<dbReference type="InterPro" id="IPR011701">
    <property type="entry name" value="MFS"/>
</dbReference>
<feature type="transmembrane region" description="Helical" evidence="4">
    <location>
        <begin position="5"/>
        <end position="25"/>
    </location>
</feature>
<dbReference type="SUPFAM" id="SSF103473">
    <property type="entry name" value="MFS general substrate transporter"/>
    <property type="match status" value="1"/>
</dbReference>